<reference evidence="2" key="1">
    <citation type="journal article" date="2023" name="Hortic. Res.">
        <title>A chromosome-level phased genome enabling allele-level studies in sweet orange: a case study on citrus Huanglongbing tolerance.</title>
        <authorList>
            <person name="Wu B."/>
            <person name="Yu Q."/>
            <person name="Deng Z."/>
            <person name="Duan Y."/>
            <person name="Luo F."/>
            <person name="Gmitter F. Jr."/>
        </authorList>
    </citation>
    <scope>NUCLEOTIDE SEQUENCE [LARGE SCALE GENOMIC DNA]</scope>
    <source>
        <strain evidence="2">cv. Valencia</strain>
    </source>
</reference>
<proteinExistence type="predicted"/>
<comment type="caution">
    <text evidence="1">The sequence shown here is derived from an EMBL/GenBank/DDBJ whole genome shotgun (WGS) entry which is preliminary data.</text>
</comment>
<evidence type="ECO:0000313" key="1">
    <source>
        <dbReference type="EMBL" id="KAH9715776.1"/>
    </source>
</evidence>
<keyword evidence="2" id="KW-1185">Reference proteome</keyword>
<protein>
    <submittedName>
        <fullName evidence="1">Uncharacterized protein</fullName>
    </submittedName>
</protein>
<accession>A0ACB8JE02</accession>
<name>A0ACB8JE02_CITSI</name>
<dbReference type="Proteomes" id="UP000829398">
    <property type="component" value="Chromosome 7"/>
</dbReference>
<sequence length="579" mass="65195">MSHVEERAKHNESQKSTRIRKPPGLRLQGCIIGAFIAITMADSEVLKTIQEQFESQTLSLHQTLQQFMATVDSRLDDLHSRIHGSSTTSGRARHQPNPISHSPEVNSGGTEISPVLRSMKMEVPKFDRSDPNGWVFQIEEFFDFHGTSEPLRLRIVSFHMEGRTTAWYQWMKMNSLLTTWKEFLQNLKHRFGASLYDDPQGNLSKLTQTTTVAEFQTAFEDLMNRVTGISEPLLINFFITGLKPDICRELLFARPSSLMEAFALACAYEARAEEAKQGQRFVQKWNHTSLNPHTHSSSPKFPPNPYQLTSALSVYSTSVAHTPTPPQTNPSLSKPNPLPPLLPTPNLPIRRLTSAELRDKREKGLCYNCNKKYSANHRCRSKFLLLMGTDDVEPDFCEELLFQVLIDSGSTHNFIKPALAKHLGLPIQRTANFCVYIGNGDFLVCKYFCPQVALTMQGTVFTVDLFVLPIEGPDVVLRIQWLQLLGRVYHDYSALSMDFCWNGTPVTLRGDLSTTSSLITLNQLQALVHNADISHLFALQPVHVLGEESAHTPEAFCYPSTHLPQPISPTHRIATASCH</sequence>
<organism evidence="1 2">
    <name type="scientific">Citrus sinensis</name>
    <name type="common">Sweet orange</name>
    <name type="synonym">Citrus aurantium var. sinensis</name>
    <dbReference type="NCBI Taxonomy" id="2711"/>
    <lineage>
        <taxon>Eukaryota</taxon>
        <taxon>Viridiplantae</taxon>
        <taxon>Streptophyta</taxon>
        <taxon>Embryophyta</taxon>
        <taxon>Tracheophyta</taxon>
        <taxon>Spermatophyta</taxon>
        <taxon>Magnoliopsida</taxon>
        <taxon>eudicotyledons</taxon>
        <taxon>Gunneridae</taxon>
        <taxon>Pentapetalae</taxon>
        <taxon>rosids</taxon>
        <taxon>malvids</taxon>
        <taxon>Sapindales</taxon>
        <taxon>Rutaceae</taxon>
        <taxon>Aurantioideae</taxon>
        <taxon>Citrus</taxon>
    </lineage>
</organism>
<dbReference type="EMBL" id="CM039176">
    <property type="protein sequence ID" value="KAH9715776.1"/>
    <property type="molecule type" value="Genomic_DNA"/>
</dbReference>
<evidence type="ECO:0000313" key="2">
    <source>
        <dbReference type="Proteomes" id="UP000829398"/>
    </source>
</evidence>
<gene>
    <name evidence="1" type="ORF">KPL71_021195</name>
</gene>